<evidence type="ECO:0008006" key="9">
    <source>
        <dbReference type="Google" id="ProtNLM"/>
    </source>
</evidence>
<evidence type="ECO:0000256" key="3">
    <source>
        <dbReference type="ARBA" id="ARBA00022989"/>
    </source>
</evidence>
<keyword evidence="8" id="KW-1185">Reference proteome</keyword>
<dbReference type="AlphaFoldDB" id="A0AB34GT11"/>
<evidence type="ECO:0000256" key="6">
    <source>
        <dbReference type="ARBA" id="ARBA00023315"/>
    </source>
</evidence>
<evidence type="ECO:0000256" key="5">
    <source>
        <dbReference type="ARBA" id="ARBA00023136"/>
    </source>
</evidence>
<sequence length="277" mass="30358">MNRCAEAAAVAASGPGAGVGNAGLRPRIVPRQASFFPPPVRNPFVQRTRLGAARRIQVRGEGLTGDADSDFLSWNYPASNSCPVACINFITGVAICCNFNSMLSGKADPPNNWLEEGPSFQEFQCSPFSSDTQTSCIQLCVLTCCQPFTKVEVEFMPVQIPNDEEKSDPVLFASRVRNLMAEALKIPITDHTYEDCRLMISAGQLTLPMEAGLVEFTKISRKLKLDWDGIRKHLDEYAAIASSSKGGRIGIEEFAEYLKLPVSDVLRQLFALFDRVG</sequence>
<keyword evidence="3" id="KW-1133">Transmembrane helix</keyword>
<organism evidence="7 8">
    <name type="scientific">Eschrichtius robustus</name>
    <name type="common">California gray whale</name>
    <name type="synonym">Eschrichtius gibbosus</name>
    <dbReference type="NCBI Taxonomy" id="9764"/>
    <lineage>
        <taxon>Eukaryota</taxon>
        <taxon>Metazoa</taxon>
        <taxon>Chordata</taxon>
        <taxon>Craniata</taxon>
        <taxon>Vertebrata</taxon>
        <taxon>Euteleostomi</taxon>
        <taxon>Mammalia</taxon>
        <taxon>Eutheria</taxon>
        <taxon>Laurasiatheria</taxon>
        <taxon>Artiodactyla</taxon>
        <taxon>Whippomorpha</taxon>
        <taxon>Cetacea</taxon>
        <taxon>Mysticeti</taxon>
        <taxon>Eschrichtiidae</taxon>
        <taxon>Eschrichtius</taxon>
    </lineage>
</organism>
<evidence type="ECO:0000313" key="8">
    <source>
        <dbReference type="Proteomes" id="UP001159641"/>
    </source>
</evidence>
<evidence type="ECO:0000313" key="7">
    <source>
        <dbReference type="EMBL" id="KAJ8782604.1"/>
    </source>
</evidence>
<evidence type="ECO:0000256" key="2">
    <source>
        <dbReference type="ARBA" id="ARBA00022692"/>
    </source>
</evidence>
<evidence type="ECO:0000256" key="4">
    <source>
        <dbReference type="ARBA" id="ARBA00023098"/>
    </source>
</evidence>
<dbReference type="GO" id="GO:0047184">
    <property type="term" value="F:1-acylglycerophosphocholine O-acyltransferase activity"/>
    <property type="evidence" value="ECO:0007669"/>
    <property type="project" value="TreeGrafter"/>
</dbReference>
<protein>
    <recommendedName>
        <fullName evidence="9">Lysophosphatidylcholine acyltransferase 2</fullName>
    </recommendedName>
</protein>
<evidence type="ECO:0000256" key="1">
    <source>
        <dbReference type="ARBA" id="ARBA00022679"/>
    </source>
</evidence>
<dbReference type="PANTHER" id="PTHR23063">
    <property type="entry name" value="PHOSPHOLIPID ACYLTRANSFERASE"/>
    <property type="match status" value="1"/>
</dbReference>
<reference evidence="7 8" key="1">
    <citation type="submission" date="2022-11" db="EMBL/GenBank/DDBJ databases">
        <title>Whole genome sequence of Eschrichtius robustus ER-17-0199.</title>
        <authorList>
            <person name="Bruniche-Olsen A."/>
            <person name="Black A.N."/>
            <person name="Fields C.J."/>
            <person name="Walden K."/>
            <person name="Dewoody J.A."/>
        </authorList>
    </citation>
    <scope>NUCLEOTIDE SEQUENCE [LARGE SCALE GENOMIC DNA]</scope>
    <source>
        <strain evidence="7">ER-17-0199</strain>
        <tissue evidence="7">Blubber</tissue>
    </source>
</reference>
<name>A0AB34GT11_ESCRO</name>
<dbReference type="EMBL" id="JAIQCJ010002103">
    <property type="protein sequence ID" value="KAJ8782604.1"/>
    <property type="molecule type" value="Genomic_DNA"/>
</dbReference>
<gene>
    <name evidence="7" type="ORF">J1605_000583</name>
</gene>
<dbReference type="GO" id="GO:0006629">
    <property type="term" value="P:lipid metabolic process"/>
    <property type="evidence" value="ECO:0007669"/>
    <property type="project" value="UniProtKB-KW"/>
</dbReference>
<dbReference type="Proteomes" id="UP001159641">
    <property type="component" value="Unassembled WGS sequence"/>
</dbReference>
<keyword evidence="5" id="KW-0472">Membrane</keyword>
<dbReference type="GO" id="GO:0005783">
    <property type="term" value="C:endoplasmic reticulum"/>
    <property type="evidence" value="ECO:0007669"/>
    <property type="project" value="TreeGrafter"/>
</dbReference>
<dbReference type="GO" id="GO:0042171">
    <property type="term" value="F:lysophosphatidic acid acyltransferase activity"/>
    <property type="evidence" value="ECO:0007669"/>
    <property type="project" value="TreeGrafter"/>
</dbReference>
<keyword evidence="6" id="KW-0012">Acyltransferase</keyword>
<keyword evidence="1" id="KW-0808">Transferase</keyword>
<proteinExistence type="predicted"/>
<dbReference type="PANTHER" id="PTHR23063:SF21">
    <property type="entry name" value="LYSOPHOSPHATIDYLCHOLINE ACYLTRANSFERASE 2"/>
    <property type="match status" value="1"/>
</dbReference>
<comment type="caution">
    <text evidence="7">The sequence shown here is derived from an EMBL/GenBank/DDBJ whole genome shotgun (WGS) entry which is preliminary data.</text>
</comment>
<keyword evidence="4" id="KW-0443">Lipid metabolism</keyword>
<keyword evidence="2" id="KW-0812">Transmembrane</keyword>
<accession>A0AB34GT11</accession>